<feature type="domain" description="Thioredoxin" evidence="1">
    <location>
        <begin position="25"/>
        <end position="162"/>
    </location>
</feature>
<organism evidence="2">
    <name type="scientific">Polynucleobacter sp. UK-FUSCHL-C3</name>
    <dbReference type="NCBI Taxonomy" id="2955208"/>
    <lineage>
        <taxon>Bacteria</taxon>
        <taxon>Pseudomonadati</taxon>
        <taxon>Pseudomonadota</taxon>
        <taxon>Betaproteobacteria</taxon>
        <taxon>Burkholderiales</taxon>
        <taxon>Burkholderiaceae</taxon>
        <taxon>Polynucleobacter</taxon>
    </lineage>
</organism>
<evidence type="ECO:0000259" key="1">
    <source>
        <dbReference type="PROSITE" id="PS51352"/>
    </source>
</evidence>
<dbReference type="GO" id="GO:0016491">
    <property type="term" value="F:oxidoreductase activity"/>
    <property type="evidence" value="ECO:0007669"/>
    <property type="project" value="InterPro"/>
</dbReference>
<dbReference type="InterPro" id="IPR050553">
    <property type="entry name" value="Thioredoxin_ResA/DsbE_sf"/>
</dbReference>
<gene>
    <name evidence="2" type="ORF">NKE59_04695</name>
</gene>
<dbReference type="AlphaFoldDB" id="A0AAU8A5U8"/>
<dbReference type="Gene3D" id="3.40.30.10">
    <property type="entry name" value="Glutaredoxin"/>
    <property type="match status" value="1"/>
</dbReference>
<sequence>MTHVHYLIRKILLSFLLIPGLVSAMTIGQTVELGKLETFAGTNYSLPANNSKNTLVMIWASWCPFCQRQNVYLEKFVKQVPPNSINVITISIDKNPKLAKDYMSKHGYTFPAAMMTPELNQSLGKVKGIPILLILDKNNKIIHKEMGEMFEEDFADLKRFAK</sequence>
<protein>
    <submittedName>
        <fullName evidence="2">TlpA family protein disulfide reductase</fullName>
    </submittedName>
</protein>
<dbReference type="InterPro" id="IPR013766">
    <property type="entry name" value="Thioredoxin_domain"/>
</dbReference>
<dbReference type="PANTHER" id="PTHR42852:SF13">
    <property type="entry name" value="PROTEIN DIPZ"/>
    <property type="match status" value="1"/>
</dbReference>
<proteinExistence type="predicted"/>
<dbReference type="CDD" id="cd02966">
    <property type="entry name" value="TlpA_like_family"/>
    <property type="match status" value="1"/>
</dbReference>
<accession>A0AAU8A5U8</accession>
<dbReference type="SUPFAM" id="SSF52833">
    <property type="entry name" value="Thioredoxin-like"/>
    <property type="match status" value="1"/>
</dbReference>
<dbReference type="InterPro" id="IPR013740">
    <property type="entry name" value="Redoxin"/>
</dbReference>
<dbReference type="Pfam" id="PF08534">
    <property type="entry name" value="Redoxin"/>
    <property type="match status" value="1"/>
</dbReference>
<dbReference type="EMBL" id="CP099959">
    <property type="protein sequence ID" value="XCC58583.1"/>
    <property type="molecule type" value="Genomic_DNA"/>
</dbReference>
<dbReference type="InterPro" id="IPR036249">
    <property type="entry name" value="Thioredoxin-like_sf"/>
</dbReference>
<reference evidence="2" key="1">
    <citation type="submission" date="2022-06" db="EMBL/GenBank/DDBJ databases">
        <title>New Polynucleobacter species.</title>
        <authorList>
            <person name="Hahn M.W."/>
        </authorList>
    </citation>
    <scope>NUCLEOTIDE SEQUENCE</scope>
    <source>
        <strain evidence="2">UK-FUSCHL-C3</strain>
    </source>
</reference>
<dbReference type="PROSITE" id="PS51352">
    <property type="entry name" value="THIOREDOXIN_2"/>
    <property type="match status" value="1"/>
</dbReference>
<name>A0AAU8A5U8_9BURK</name>
<dbReference type="RefSeq" id="WP_353439853.1">
    <property type="nucleotide sequence ID" value="NZ_CP099959.1"/>
</dbReference>
<dbReference type="PANTHER" id="PTHR42852">
    <property type="entry name" value="THIOL:DISULFIDE INTERCHANGE PROTEIN DSBE"/>
    <property type="match status" value="1"/>
</dbReference>
<evidence type="ECO:0000313" key="2">
    <source>
        <dbReference type="EMBL" id="XCC58583.1"/>
    </source>
</evidence>